<keyword evidence="1" id="KW-1133">Transmembrane helix</keyword>
<keyword evidence="1" id="KW-0812">Transmembrane</keyword>
<dbReference type="AlphaFoldDB" id="A0A165G260"/>
<sequence length="432" mass="46302">MLAQAASFMVASTPTLLLLHRVGVKKLAANYKPIYTRSIWDWPPPHPSEGTVLTQTTFTADAVRRLSGAESTYAVLTALLLVCVVLVYCLWLSAEPPHPHRGVEVHTNTLSSVEEVANLDSTDEQHVEAVTPAPCQDVHRAVDAISGPSRPPPVAPLYVENPVHPPPVPETPFSSLTQEHDIVHDVAPGRDAVGGSLPSTSAPIAHLHVEEASTPTPREAPVSASFVKDRPVVRNEVVNRDKQKPVPFRSTHISRLYARAPRLSPIPEAYTLGEQGLATEVARDRDTIQPLQYDADSVTDNAAFAAAAVHPSTPPACTKTESDVASSSISQCQGQDKRTVHVLEGPSAMKDTVTALLADVDAVCSALNPRFNSPSTSNATSEFMIQAEASRLVPLVRPAVSGYSDGANGGVMSHRILARMEHVHKKNLPSVN</sequence>
<evidence type="ECO:0000313" key="3">
    <source>
        <dbReference type="Proteomes" id="UP000077266"/>
    </source>
</evidence>
<feature type="transmembrane region" description="Helical" evidence="1">
    <location>
        <begin position="73"/>
        <end position="94"/>
    </location>
</feature>
<accession>A0A165G260</accession>
<keyword evidence="1" id="KW-0472">Membrane</keyword>
<dbReference type="EMBL" id="KV426061">
    <property type="protein sequence ID" value="KZV89874.1"/>
    <property type="molecule type" value="Genomic_DNA"/>
</dbReference>
<organism evidence="2 3">
    <name type="scientific">Exidia glandulosa HHB12029</name>
    <dbReference type="NCBI Taxonomy" id="1314781"/>
    <lineage>
        <taxon>Eukaryota</taxon>
        <taxon>Fungi</taxon>
        <taxon>Dikarya</taxon>
        <taxon>Basidiomycota</taxon>
        <taxon>Agaricomycotina</taxon>
        <taxon>Agaricomycetes</taxon>
        <taxon>Auriculariales</taxon>
        <taxon>Exidiaceae</taxon>
        <taxon>Exidia</taxon>
    </lineage>
</organism>
<name>A0A165G260_EXIGL</name>
<reference evidence="2 3" key="1">
    <citation type="journal article" date="2016" name="Mol. Biol. Evol.">
        <title>Comparative Genomics of Early-Diverging Mushroom-Forming Fungi Provides Insights into the Origins of Lignocellulose Decay Capabilities.</title>
        <authorList>
            <person name="Nagy L.G."/>
            <person name="Riley R."/>
            <person name="Tritt A."/>
            <person name="Adam C."/>
            <person name="Daum C."/>
            <person name="Floudas D."/>
            <person name="Sun H."/>
            <person name="Yadav J.S."/>
            <person name="Pangilinan J."/>
            <person name="Larsson K.H."/>
            <person name="Matsuura K."/>
            <person name="Barry K."/>
            <person name="Labutti K."/>
            <person name="Kuo R."/>
            <person name="Ohm R.A."/>
            <person name="Bhattacharya S.S."/>
            <person name="Shirouzu T."/>
            <person name="Yoshinaga Y."/>
            <person name="Martin F.M."/>
            <person name="Grigoriev I.V."/>
            <person name="Hibbett D.S."/>
        </authorList>
    </citation>
    <scope>NUCLEOTIDE SEQUENCE [LARGE SCALE GENOMIC DNA]</scope>
    <source>
        <strain evidence="2 3">HHB12029</strain>
    </source>
</reference>
<evidence type="ECO:0000313" key="2">
    <source>
        <dbReference type="EMBL" id="KZV89874.1"/>
    </source>
</evidence>
<evidence type="ECO:0008006" key="4">
    <source>
        <dbReference type="Google" id="ProtNLM"/>
    </source>
</evidence>
<protein>
    <recommendedName>
        <fullName evidence="4">Transmembrane protein</fullName>
    </recommendedName>
</protein>
<dbReference type="InParanoid" id="A0A165G260"/>
<keyword evidence="3" id="KW-1185">Reference proteome</keyword>
<proteinExistence type="predicted"/>
<evidence type="ECO:0000256" key="1">
    <source>
        <dbReference type="SAM" id="Phobius"/>
    </source>
</evidence>
<gene>
    <name evidence="2" type="ORF">EXIGLDRAFT_838197</name>
</gene>
<dbReference type="Proteomes" id="UP000077266">
    <property type="component" value="Unassembled WGS sequence"/>
</dbReference>